<reference evidence="2 3" key="1">
    <citation type="journal article" date="2021" name="Sci. Rep.">
        <title>The genome of the diatom Chaetoceros tenuissimus carries an ancient integrated fragment of an extant virus.</title>
        <authorList>
            <person name="Hongo Y."/>
            <person name="Kimura K."/>
            <person name="Takaki Y."/>
            <person name="Yoshida Y."/>
            <person name="Baba S."/>
            <person name="Kobayashi G."/>
            <person name="Nagasaki K."/>
            <person name="Hano T."/>
            <person name="Tomaru Y."/>
        </authorList>
    </citation>
    <scope>NUCLEOTIDE SEQUENCE [LARGE SCALE GENOMIC DNA]</scope>
    <source>
        <strain evidence="2 3">NIES-3715</strain>
    </source>
</reference>
<dbReference type="AlphaFoldDB" id="A0AAD3CGX0"/>
<evidence type="ECO:0000313" key="2">
    <source>
        <dbReference type="EMBL" id="GFH44400.1"/>
    </source>
</evidence>
<evidence type="ECO:0000256" key="1">
    <source>
        <dbReference type="SAM" id="MobiDB-lite"/>
    </source>
</evidence>
<sequence length="596" mass="70627">MQPIPILPDYEDYLKIPKWCFTLNETDIEMLNVPGNEIIINNLPGKVVEDVWDDFQKKKWKSKSKVDKKEDARDEKDERDEKEESREDGKQYKNLSKEDLLSAVRCIVCLDNWARVHGKKVIEGRFIKSSENIEVIKKPTKMNIFIKSDEFDNDDQLQIETKHISAHREKVDFVKDIDKCLSQFRGDMFYKQHLCFSKRSQWESWALFSIDDKRMDEFTPEKKRKWMNGRSKERCEKISKILSKKCEEYEITVDDEKENEKCSKCQYAKNIDNFANFTNGEQTFGSYIRKIKIDGVPCVGCWKKLILINSTRFSRLMLMLLTSRASDESVEANYVPNLSRLACVDDYFRDAESMDCEVLRLHFFPKIKGIGLGNKNSVAIPLLLYVFRYVFDENIIDMTFEEICSFRQVGVKKAGVASDLCAGLDSHILDLTRRWNWSTEKNEQKRHDEVTRFFEFHRDIMPLLNRSLVTICQLFQDEATKLIGVAMLEFLLYYEDCKYSDFVFHWYVKEFSSKNKTMEKTNVDIVAWRRKFWDLYDQKVDKTIKLRAIEDEKLKAQMRIEKYTIMVARRVFSKHKIELKRANYSKIELVLSFVLD</sequence>
<feature type="compositionally biased region" description="Basic and acidic residues" evidence="1">
    <location>
        <begin position="64"/>
        <end position="76"/>
    </location>
</feature>
<name>A0AAD3CGX0_9STRA</name>
<dbReference type="EMBL" id="BLLK01000019">
    <property type="protein sequence ID" value="GFH44400.1"/>
    <property type="molecule type" value="Genomic_DNA"/>
</dbReference>
<comment type="caution">
    <text evidence="2">The sequence shown here is derived from an EMBL/GenBank/DDBJ whole genome shotgun (WGS) entry which is preliminary data.</text>
</comment>
<proteinExistence type="predicted"/>
<feature type="region of interest" description="Disordered" evidence="1">
    <location>
        <begin position="61"/>
        <end position="90"/>
    </location>
</feature>
<protein>
    <submittedName>
        <fullName evidence="2">Uncharacterized protein</fullName>
    </submittedName>
</protein>
<gene>
    <name evidence="2" type="ORF">CTEN210_00874</name>
</gene>
<dbReference type="Proteomes" id="UP001054902">
    <property type="component" value="Unassembled WGS sequence"/>
</dbReference>
<organism evidence="2 3">
    <name type="scientific">Chaetoceros tenuissimus</name>
    <dbReference type="NCBI Taxonomy" id="426638"/>
    <lineage>
        <taxon>Eukaryota</taxon>
        <taxon>Sar</taxon>
        <taxon>Stramenopiles</taxon>
        <taxon>Ochrophyta</taxon>
        <taxon>Bacillariophyta</taxon>
        <taxon>Coscinodiscophyceae</taxon>
        <taxon>Chaetocerotophycidae</taxon>
        <taxon>Chaetocerotales</taxon>
        <taxon>Chaetocerotaceae</taxon>
        <taxon>Chaetoceros</taxon>
    </lineage>
</organism>
<accession>A0AAD3CGX0</accession>
<evidence type="ECO:0000313" key="3">
    <source>
        <dbReference type="Proteomes" id="UP001054902"/>
    </source>
</evidence>
<keyword evidence="3" id="KW-1185">Reference proteome</keyword>